<feature type="compositionally biased region" description="Polar residues" evidence="7">
    <location>
        <begin position="1"/>
        <end position="13"/>
    </location>
</feature>
<dbReference type="GO" id="GO:0005524">
    <property type="term" value="F:ATP binding"/>
    <property type="evidence" value="ECO:0007669"/>
    <property type="project" value="UniProtKB-KW"/>
</dbReference>
<dbReference type="GO" id="GO:0007346">
    <property type="term" value="P:regulation of mitotic cell cycle"/>
    <property type="evidence" value="ECO:0007669"/>
    <property type="project" value="TreeGrafter"/>
</dbReference>
<feature type="compositionally biased region" description="Polar residues" evidence="7">
    <location>
        <begin position="21"/>
        <end position="31"/>
    </location>
</feature>
<keyword evidence="3" id="KW-0808">Transferase</keyword>
<keyword evidence="6" id="KW-0067">ATP-binding</keyword>
<evidence type="ECO:0000256" key="3">
    <source>
        <dbReference type="ARBA" id="ARBA00022679"/>
    </source>
</evidence>
<evidence type="ECO:0000259" key="8">
    <source>
        <dbReference type="PROSITE" id="PS50011"/>
    </source>
</evidence>
<sequence>MSSVIISNASNGVGDSVESPLGTSTQDVLQNTHREKSSLKVFAKNKYINNVIRREKKDHQDKNCNEGLETHETFKPPPPFRLEFQSRRSLEEFQYLNKIAEGAYGAVFRVRDQKKNEVVALKQILTDNRNEGFYIAAMRELQILLKVQHPNIVAGREIVVGSNMEEVFIEMEYVPHDLRSYMDTVRKSRQLFSPCHVKCLMTQLLCAVQHLHQNWILHRDLKLRNILLSYKGVLKLADFGLARQYELPPRQYTPGIGTIWYRAPELLLLSNEYSTPIDMWSVGCIFAELITMRPLFPGTSELDQINRIFEGLGTPTDATWPGFSELPVDSTTFKKYTTGRLREKININLVSKDGLSLLQDFLLYDPARRMTADAALNHAYFKEQPLATEPARFPMWPAKSQVQLSP</sequence>
<feature type="domain" description="Protein kinase" evidence="8">
    <location>
        <begin position="93"/>
        <end position="381"/>
    </location>
</feature>
<dbReference type="GO" id="GO:0004674">
    <property type="term" value="F:protein serine/threonine kinase activity"/>
    <property type="evidence" value="ECO:0007669"/>
    <property type="project" value="UniProtKB-KW"/>
</dbReference>
<evidence type="ECO:0000256" key="5">
    <source>
        <dbReference type="ARBA" id="ARBA00022777"/>
    </source>
</evidence>
<dbReference type="PANTHER" id="PTHR24056">
    <property type="entry name" value="CELL DIVISION PROTEIN KINASE"/>
    <property type="match status" value="1"/>
</dbReference>
<dbReference type="PROSITE" id="PS00108">
    <property type="entry name" value="PROTEIN_KINASE_ST"/>
    <property type="match status" value="1"/>
</dbReference>
<evidence type="ECO:0000256" key="4">
    <source>
        <dbReference type="ARBA" id="ARBA00022741"/>
    </source>
</evidence>
<dbReference type="InterPro" id="IPR000719">
    <property type="entry name" value="Prot_kinase_dom"/>
</dbReference>
<dbReference type="SUPFAM" id="SSF56112">
    <property type="entry name" value="Protein kinase-like (PK-like)"/>
    <property type="match status" value="1"/>
</dbReference>
<dbReference type="GO" id="GO:0005634">
    <property type="term" value="C:nucleus"/>
    <property type="evidence" value="ECO:0007669"/>
    <property type="project" value="TreeGrafter"/>
</dbReference>
<comment type="similarity">
    <text evidence="1">Belongs to the protein kinase superfamily. CMGC Ser/Thr protein kinase family. CDC2/CDKX subfamily.</text>
</comment>
<dbReference type="FunFam" id="1.10.510.10:FF:000533">
    <property type="entry name" value="cyclin-dependent kinase 10"/>
    <property type="match status" value="1"/>
</dbReference>
<proteinExistence type="inferred from homology"/>
<feature type="compositionally biased region" description="Basic and acidic residues" evidence="7">
    <location>
        <begin position="54"/>
        <end position="74"/>
    </location>
</feature>
<dbReference type="PROSITE" id="PS50011">
    <property type="entry name" value="PROTEIN_KINASE_DOM"/>
    <property type="match status" value="1"/>
</dbReference>
<dbReference type="Proteomes" id="UP000301870">
    <property type="component" value="Unplaced"/>
</dbReference>
<keyword evidence="4" id="KW-0547">Nucleotide-binding</keyword>
<dbReference type="KEGG" id="sliu:111362013"/>
<dbReference type="RefSeq" id="XP_022834271.1">
    <property type="nucleotide sequence ID" value="XM_022978503.1"/>
</dbReference>
<feature type="region of interest" description="Disordered" evidence="7">
    <location>
        <begin position="1"/>
        <end position="33"/>
    </location>
</feature>
<dbReference type="Pfam" id="PF00069">
    <property type="entry name" value="Pkinase"/>
    <property type="match status" value="1"/>
</dbReference>
<name>A0A9J7ENQ0_SPOLT</name>
<evidence type="ECO:0000256" key="6">
    <source>
        <dbReference type="ARBA" id="ARBA00022840"/>
    </source>
</evidence>
<gene>
    <name evidence="10" type="primary">LOC111362013</name>
</gene>
<dbReference type="InterPro" id="IPR008271">
    <property type="entry name" value="Ser/Thr_kinase_AS"/>
</dbReference>
<dbReference type="GeneID" id="111362013"/>
<evidence type="ECO:0000256" key="1">
    <source>
        <dbReference type="ARBA" id="ARBA00006485"/>
    </source>
</evidence>
<feature type="region of interest" description="Disordered" evidence="7">
    <location>
        <begin position="54"/>
        <end position="78"/>
    </location>
</feature>
<dbReference type="PANTHER" id="PTHR24056:SF107">
    <property type="entry name" value="CYCLIN-DEPENDENT KINASE 11A-RELATED"/>
    <property type="match status" value="1"/>
</dbReference>
<dbReference type="InterPro" id="IPR011009">
    <property type="entry name" value="Kinase-like_dom_sf"/>
</dbReference>
<dbReference type="OrthoDB" id="647at2759"/>
<keyword evidence="5" id="KW-0418">Kinase</keyword>
<evidence type="ECO:0000313" key="10">
    <source>
        <dbReference type="RefSeq" id="XP_022834271.1"/>
    </source>
</evidence>
<evidence type="ECO:0000256" key="2">
    <source>
        <dbReference type="ARBA" id="ARBA00022527"/>
    </source>
</evidence>
<evidence type="ECO:0000256" key="7">
    <source>
        <dbReference type="SAM" id="MobiDB-lite"/>
    </source>
</evidence>
<dbReference type="Gene3D" id="1.10.510.10">
    <property type="entry name" value="Transferase(Phosphotransferase) domain 1"/>
    <property type="match status" value="1"/>
</dbReference>
<dbReference type="SMART" id="SM00220">
    <property type="entry name" value="S_TKc"/>
    <property type="match status" value="1"/>
</dbReference>
<accession>A0A9J7ENQ0</accession>
<dbReference type="Gene3D" id="3.30.200.20">
    <property type="entry name" value="Phosphorylase Kinase, domain 1"/>
    <property type="match status" value="1"/>
</dbReference>
<reference evidence="10" key="1">
    <citation type="submission" date="2025-08" db="UniProtKB">
        <authorList>
            <consortium name="RefSeq"/>
        </authorList>
    </citation>
    <scope>IDENTIFICATION</scope>
    <source>
        <strain evidence="10">Ishihara</strain>
        <tissue evidence="10">Whole body</tissue>
    </source>
</reference>
<organism evidence="9 10">
    <name type="scientific">Spodoptera litura</name>
    <name type="common">Asian cotton leafworm</name>
    <dbReference type="NCBI Taxonomy" id="69820"/>
    <lineage>
        <taxon>Eukaryota</taxon>
        <taxon>Metazoa</taxon>
        <taxon>Ecdysozoa</taxon>
        <taxon>Arthropoda</taxon>
        <taxon>Hexapoda</taxon>
        <taxon>Insecta</taxon>
        <taxon>Pterygota</taxon>
        <taxon>Neoptera</taxon>
        <taxon>Endopterygota</taxon>
        <taxon>Lepidoptera</taxon>
        <taxon>Glossata</taxon>
        <taxon>Ditrysia</taxon>
        <taxon>Noctuoidea</taxon>
        <taxon>Noctuidae</taxon>
        <taxon>Amphipyrinae</taxon>
        <taxon>Spodoptera</taxon>
    </lineage>
</organism>
<dbReference type="AlphaFoldDB" id="A0A9J7ENQ0"/>
<keyword evidence="9" id="KW-1185">Reference proteome</keyword>
<dbReference type="InterPro" id="IPR050108">
    <property type="entry name" value="CDK"/>
</dbReference>
<evidence type="ECO:0000313" key="9">
    <source>
        <dbReference type="Proteomes" id="UP000301870"/>
    </source>
</evidence>
<protein>
    <submittedName>
        <fullName evidence="10">Serine/threonine-protein kinase PITSLRE-like</fullName>
    </submittedName>
</protein>
<keyword evidence="2" id="KW-0723">Serine/threonine-protein kinase</keyword>